<dbReference type="OrthoDB" id="5285218at2759"/>
<feature type="compositionally biased region" description="Polar residues" evidence="1">
    <location>
        <begin position="49"/>
        <end position="68"/>
    </location>
</feature>
<organism evidence="2 3">
    <name type="scientific">Capronia coronata CBS 617.96</name>
    <dbReference type="NCBI Taxonomy" id="1182541"/>
    <lineage>
        <taxon>Eukaryota</taxon>
        <taxon>Fungi</taxon>
        <taxon>Dikarya</taxon>
        <taxon>Ascomycota</taxon>
        <taxon>Pezizomycotina</taxon>
        <taxon>Eurotiomycetes</taxon>
        <taxon>Chaetothyriomycetidae</taxon>
        <taxon>Chaetothyriales</taxon>
        <taxon>Herpotrichiellaceae</taxon>
        <taxon>Capronia</taxon>
    </lineage>
</organism>
<sequence length="76" mass="8864">MGLIDKLQAKLEIYRLEQRYTRRKNRTTYATDAQYVDGEYIYNSDHDSPTVSANSTGSSQRSKRQTALWTPAPHRR</sequence>
<protein>
    <submittedName>
        <fullName evidence="2">Uncharacterized protein</fullName>
    </submittedName>
</protein>
<keyword evidence="3" id="KW-1185">Reference proteome</keyword>
<evidence type="ECO:0000313" key="2">
    <source>
        <dbReference type="EMBL" id="EXJ94641.1"/>
    </source>
</evidence>
<proteinExistence type="predicted"/>
<dbReference type="Proteomes" id="UP000019484">
    <property type="component" value="Unassembled WGS sequence"/>
</dbReference>
<dbReference type="HOGENOM" id="CLU_110315_2_0_1"/>
<evidence type="ECO:0000256" key="1">
    <source>
        <dbReference type="SAM" id="MobiDB-lite"/>
    </source>
</evidence>
<dbReference type="eggNOG" id="ENOG502SG78">
    <property type="taxonomic scope" value="Eukaryota"/>
</dbReference>
<dbReference type="AlphaFoldDB" id="W9YZC0"/>
<feature type="region of interest" description="Disordered" evidence="1">
    <location>
        <begin position="41"/>
        <end position="76"/>
    </location>
</feature>
<accession>W9YZC0</accession>
<name>W9YZC0_9EURO</name>
<reference evidence="2 3" key="1">
    <citation type="submission" date="2013-03" db="EMBL/GenBank/DDBJ databases">
        <title>The Genome Sequence of Capronia coronata CBS 617.96.</title>
        <authorList>
            <consortium name="The Broad Institute Genomics Platform"/>
            <person name="Cuomo C."/>
            <person name="de Hoog S."/>
            <person name="Gorbushina A."/>
            <person name="Walker B."/>
            <person name="Young S.K."/>
            <person name="Zeng Q."/>
            <person name="Gargeya S."/>
            <person name="Fitzgerald M."/>
            <person name="Haas B."/>
            <person name="Abouelleil A."/>
            <person name="Allen A.W."/>
            <person name="Alvarado L."/>
            <person name="Arachchi H.M."/>
            <person name="Berlin A.M."/>
            <person name="Chapman S.B."/>
            <person name="Gainer-Dewar J."/>
            <person name="Goldberg J."/>
            <person name="Griggs A."/>
            <person name="Gujja S."/>
            <person name="Hansen M."/>
            <person name="Howarth C."/>
            <person name="Imamovic A."/>
            <person name="Ireland A."/>
            <person name="Larimer J."/>
            <person name="McCowan C."/>
            <person name="Murphy C."/>
            <person name="Pearson M."/>
            <person name="Poon T.W."/>
            <person name="Priest M."/>
            <person name="Roberts A."/>
            <person name="Saif S."/>
            <person name="Shea T."/>
            <person name="Sisk P."/>
            <person name="Sykes S."/>
            <person name="Wortman J."/>
            <person name="Nusbaum C."/>
            <person name="Birren B."/>
        </authorList>
    </citation>
    <scope>NUCLEOTIDE SEQUENCE [LARGE SCALE GENOMIC DNA]</scope>
    <source>
        <strain evidence="2 3">CBS 617.96</strain>
    </source>
</reference>
<gene>
    <name evidence="2" type="ORF">A1O1_03037</name>
</gene>
<comment type="caution">
    <text evidence="2">The sequence shown here is derived from an EMBL/GenBank/DDBJ whole genome shotgun (WGS) entry which is preliminary data.</text>
</comment>
<evidence type="ECO:0000313" key="3">
    <source>
        <dbReference type="Proteomes" id="UP000019484"/>
    </source>
</evidence>
<dbReference type="GeneID" id="19157934"/>
<dbReference type="EMBL" id="AMWN01000002">
    <property type="protein sequence ID" value="EXJ94641.1"/>
    <property type="molecule type" value="Genomic_DNA"/>
</dbReference>
<dbReference type="RefSeq" id="XP_007722135.1">
    <property type="nucleotide sequence ID" value="XM_007723945.1"/>
</dbReference>